<dbReference type="RefSeq" id="WP_036014764.1">
    <property type="nucleotide sequence ID" value="NZ_CAADJA010000002.1"/>
</dbReference>
<proteinExistence type="predicted"/>
<comment type="caution">
    <text evidence="1">The sequence shown here is derived from an EMBL/GenBank/DDBJ whole genome shotgun (WGS) entry which is preliminary data.</text>
</comment>
<dbReference type="EMBL" id="PDDX01000001">
    <property type="protein sequence ID" value="PHI29495.1"/>
    <property type="molecule type" value="Genomic_DNA"/>
</dbReference>
<dbReference type="STRING" id="1111728.GCA_000427805_00382"/>
<keyword evidence="2" id="KW-1185">Reference proteome</keyword>
<evidence type="ECO:0000313" key="1">
    <source>
        <dbReference type="EMBL" id="PHI29495.1"/>
    </source>
</evidence>
<reference evidence="2" key="1">
    <citation type="submission" date="2017-09" db="EMBL/GenBank/DDBJ databases">
        <title>FDA dAtabase for Regulatory Grade micrObial Sequences (FDA-ARGOS): Supporting development and validation of Infectious Disease Dx tests.</title>
        <authorList>
            <person name="Minogue T."/>
            <person name="Wolcott M."/>
            <person name="Wasieloski L."/>
            <person name="Aguilar W."/>
            <person name="Moore D."/>
            <person name="Tallon L."/>
            <person name="Sadzewicz L."/>
            <person name="Ott S."/>
            <person name="Zhao X."/>
            <person name="Nagaraj S."/>
            <person name="Vavikolanu K."/>
            <person name="Aluvathingal J."/>
            <person name="Nadendla S."/>
            <person name="Sichtig H."/>
        </authorList>
    </citation>
    <scope>NUCLEOTIDE SEQUENCE [LARGE SCALE GENOMIC DNA]</scope>
    <source>
        <strain evidence="2">FDAARGOS_387</strain>
    </source>
</reference>
<dbReference type="AlphaFoldDB" id="A0A2C6DM16"/>
<dbReference type="Proteomes" id="UP000224974">
    <property type="component" value="Unassembled WGS sequence"/>
</dbReference>
<sequence>MKRLKSTSSVVSTVSGTITKAPKRLPTRTGRLMSVATILASSDKRSSYPLQVIAFDIDALTLMTFQRGQQITATGKTEWRSSYTMVIKSVESFQTP</sequence>
<evidence type="ECO:0000313" key="2">
    <source>
        <dbReference type="Proteomes" id="UP000224974"/>
    </source>
</evidence>
<accession>A0A2C6DM16</accession>
<name>A0A2C6DM16_9GAMM</name>
<gene>
    <name evidence="1" type="ORF">CRN84_09220</name>
</gene>
<protein>
    <submittedName>
        <fullName evidence="1">Uncharacterized protein</fullName>
    </submittedName>
</protein>
<dbReference type="OrthoDB" id="6455098at2"/>
<organism evidence="1 2">
    <name type="scientific">Budvicia aquatica</name>
    <dbReference type="NCBI Taxonomy" id="82979"/>
    <lineage>
        <taxon>Bacteria</taxon>
        <taxon>Pseudomonadati</taxon>
        <taxon>Pseudomonadota</taxon>
        <taxon>Gammaproteobacteria</taxon>
        <taxon>Enterobacterales</taxon>
        <taxon>Budviciaceae</taxon>
        <taxon>Budvicia</taxon>
    </lineage>
</organism>